<dbReference type="InterPro" id="IPR001471">
    <property type="entry name" value="AP2/ERF_dom"/>
</dbReference>
<proteinExistence type="evidence at transcript level"/>
<feature type="region of interest" description="Disordered" evidence="7">
    <location>
        <begin position="418"/>
        <end position="457"/>
    </location>
</feature>
<keyword evidence="3" id="KW-0238">DNA-binding</keyword>
<feature type="domain" description="AP2/ERF" evidence="8">
    <location>
        <begin position="233"/>
        <end position="290"/>
    </location>
</feature>
<dbReference type="Gene3D" id="3.30.730.10">
    <property type="entry name" value="AP2/ERF domain"/>
    <property type="match status" value="1"/>
</dbReference>
<dbReference type="EMBL" id="KM980448">
    <property type="protein sequence ID" value="AJK26924.1"/>
    <property type="molecule type" value="mRNA"/>
</dbReference>
<dbReference type="GO" id="GO:0009873">
    <property type="term" value="P:ethylene-activated signaling pathway"/>
    <property type="evidence" value="ECO:0007669"/>
    <property type="project" value="InterPro"/>
</dbReference>
<dbReference type="GO" id="GO:0005634">
    <property type="term" value="C:nucleus"/>
    <property type="evidence" value="ECO:0007669"/>
    <property type="project" value="UniProtKB-SubCell"/>
</dbReference>
<evidence type="ECO:0000256" key="4">
    <source>
        <dbReference type="ARBA" id="ARBA00023163"/>
    </source>
</evidence>
<reference evidence="9" key="1">
    <citation type="submission" date="2014-10" db="EMBL/GenBank/DDBJ databases">
        <title>Expression of ethylene response factor genes from Betula platyphylla in response to salt, drought and abscisic acid treatment.</title>
        <authorList>
            <person name="Zhang W."/>
            <person name="Yang G."/>
        </authorList>
    </citation>
    <scope>NUCLEOTIDE SEQUENCE</scope>
</reference>
<dbReference type="FunFam" id="3.30.730.10:FF:000001">
    <property type="entry name" value="Ethylene-responsive transcription factor 2"/>
    <property type="match status" value="1"/>
</dbReference>
<keyword evidence="4" id="KW-0804">Transcription</keyword>
<dbReference type="PANTHER" id="PTHR31190:SF421">
    <property type="entry name" value="ETHYLENE-RESPONSIVE TRANSCRIPTION FACTOR ERF110"/>
    <property type="match status" value="1"/>
</dbReference>
<gene>
    <name evidence="9" type="primary">ERF4</name>
</gene>
<dbReference type="PRINTS" id="PR00367">
    <property type="entry name" value="ETHRSPELEMNT"/>
</dbReference>
<dbReference type="GO" id="GO:0003677">
    <property type="term" value="F:DNA binding"/>
    <property type="evidence" value="ECO:0007669"/>
    <property type="project" value="UniProtKB-KW"/>
</dbReference>
<evidence type="ECO:0000256" key="1">
    <source>
        <dbReference type="ARBA" id="ARBA00004123"/>
    </source>
</evidence>
<dbReference type="Pfam" id="PF00847">
    <property type="entry name" value="AP2"/>
    <property type="match status" value="1"/>
</dbReference>
<keyword evidence="2" id="KW-0805">Transcription regulation</keyword>
<evidence type="ECO:0000256" key="6">
    <source>
        <dbReference type="ARBA" id="ARBA00024343"/>
    </source>
</evidence>
<organism evidence="9">
    <name type="scientific">Betula platyphylla</name>
    <name type="common">Asian white birch</name>
    <dbReference type="NCBI Taxonomy" id="78630"/>
    <lineage>
        <taxon>Eukaryota</taxon>
        <taxon>Viridiplantae</taxon>
        <taxon>Streptophyta</taxon>
        <taxon>Embryophyta</taxon>
        <taxon>Tracheophyta</taxon>
        <taxon>Spermatophyta</taxon>
        <taxon>Magnoliopsida</taxon>
        <taxon>eudicotyledons</taxon>
        <taxon>Gunneridae</taxon>
        <taxon>Pentapetalae</taxon>
        <taxon>rosids</taxon>
        <taxon>fabids</taxon>
        <taxon>Fagales</taxon>
        <taxon>Betulaceae</taxon>
        <taxon>Betula</taxon>
    </lineage>
</organism>
<name>A0A0C5AMM7_BETPL</name>
<dbReference type="InterPro" id="IPR044808">
    <property type="entry name" value="ERF_plant"/>
</dbReference>
<dbReference type="SMART" id="SM00380">
    <property type="entry name" value="AP2"/>
    <property type="match status" value="1"/>
</dbReference>
<evidence type="ECO:0000256" key="7">
    <source>
        <dbReference type="SAM" id="MobiDB-lite"/>
    </source>
</evidence>
<dbReference type="CDD" id="cd00018">
    <property type="entry name" value="AP2"/>
    <property type="match status" value="1"/>
</dbReference>
<keyword evidence="5" id="KW-0539">Nucleus</keyword>
<evidence type="ECO:0000256" key="3">
    <source>
        <dbReference type="ARBA" id="ARBA00023125"/>
    </source>
</evidence>
<dbReference type="SUPFAM" id="SSF54171">
    <property type="entry name" value="DNA-binding domain"/>
    <property type="match status" value="1"/>
</dbReference>
<dbReference type="SMR" id="A0A0C5AMM7"/>
<protein>
    <submittedName>
        <fullName evidence="9">ERF4 protein</fullName>
    </submittedName>
</protein>
<evidence type="ECO:0000256" key="2">
    <source>
        <dbReference type="ARBA" id="ARBA00023015"/>
    </source>
</evidence>
<comment type="subcellular location">
    <subcellularLocation>
        <location evidence="1">Nucleus</location>
    </subcellularLocation>
</comment>
<feature type="region of interest" description="Disordered" evidence="7">
    <location>
        <begin position="313"/>
        <end position="336"/>
    </location>
</feature>
<dbReference type="AlphaFoldDB" id="A0A0C5AMM7"/>
<dbReference type="PANTHER" id="PTHR31190">
    <property type="entry name" value="DNA-BINDING DOMAIN"/>
    <property type="match status" value="1"/>
</dbReference>
<feature type="compositionally biased region" description="Polar residues" evidence="7">
    <location>
        <begin position="444"/>
        <end position="457"/>
    </location>
</feature>
<dbReference type="InterPro" id="IPR016177">
    <property type="entry name" value="DNA-bd_dom_sf"/>
</dbReference>
<dbReference type="PROSITE" id="PS51032">
    <property type="entry name" value="AP2_ERF"/>
    <property type="match status" value="1"/>
</dbReference>
<dbReference type="GO" id="GO:0003700">
    <property type="term" value="F:DNA-binding transcription factor activity"/>
    <property type="evidence" value="ECO:0007669"/>
    <property type="project" value="InterPro"/>
</dbReference>
<evidence type="ECO:0000259" key="8">
    <source>
        <dbReference type="PROSITE" id="PS51032"/>
    </source>
</evidence>
<feature type="region of interest" description="Disordered" evidence="7">
    <location>
        <begin position="14"/>
        <end position="40"/>
    </location>
</feature>
<dbReference type="InterPro" id="IPR036955">
    <property type="entry name" value="AP2/ERF_dom_sf"/>
</dbReference>
<evidence type="ECO:0000256" key="5">
    <source>
        <dbReference type="ARBA" id="ARBA00023242"/>
    </source>
</evidence>
<feature type="compositionally biased region" description="Low complexity" evidence="7">
    <location>
        <begin position="121"/>
        <end position="156"/>
    </location>
</feature>
<evidence type="ECO:0000313" key="9">
    <source>
        <dbReference type="EMBL" id="AJK26924.1"/>
    </source>
</evidence>
<comment type="similarity">
    <text evidence="6">Belongs to the AP2/ERF transcription factor family. ERF subfamily.</text>
</comment>
<sequence length="457" mass="48797">MCLLKVANQRGSGEYVSFPGQDSGGGGDDFERYGQEGPPEISQTQEMYQPIHPVDVTVQEPMFSDNTRAREMSAMVSALRHVVSGQRAGGVWRQATGMMSGAATSSFGGLYSTSPSPPPLSAYSSSYTSPSPPLSALSSSSGSAFASASGSSSWSGQKRGREEEGVTQLIESIPRGYRGPVADFRLSQGDSASGATVTEEATNNFATTTTTTVPATPSSENVSCEETGERRRRYRGVRQRPWGKWAAEIRDPHKAARVWLGTFDTAEAAARAYDEAALKFRGNRAKLNFPENVRLVPPPQNYSAAASASISISDSPATHLPSTQSPQPLQPQFYQPQAYQGSPDVLRDYMEYSQLLQSSGEFHIGQQPATLVEQMFYRSQLASLQPSFLSSSSLASSFSSYAPSGSSSSVSFPLFSDPHLGYSRPPGNQNQSGGGSGSDFPSLPSWSDSGHYPSSSS</sequence>
<feature type="region of interest" description="Disordered" evidence="7">
    <location>
        <begin position="111"/>
        <end position="166"/>
    </location>
</feature>
<accession>A0A0C5AMM7</accession>